<reference evidence="2" key="1">
    <citation type="submission" date="2016-11" db="UniProtKB">
        <authorList>
            <consortium name="WormBaseParasite"/>
        </authorList>
    </citation>
    <scope>IDENTIFICATION</scope>
    <source>
        <strain evidence="2">KR3021</strain>
    </source>
</reference>
<protein>
    <submittedName>
        <fullName evidence="2">Peptidase A1 domain-containing protein</fullName>
    </submittedName>
</protein>
<organism evidence="1 2">
    <name type="scientific">Rhabditophanes sp. KR3021</name>
    <dbReference type="NCBI Taxonomy" id="114890"/>
    <lineage>
        <taxon>Eukaryota</taxon>
        <taxon>Metazoa</taxon>
        <taxon>Ecdysozoa</taxon>
        <taxon>Nematoda</taxon>
        <taxon>Chromadorea</taxon>
        <taxon>Rhabditida</taxon>
        <taxon>Tylenchina</taxon>
        <taxon>Panagrolaimomorpha</taxon>
        <taxon>Strongyloidoidea</taxon>
        <taxon>Alloionematidae</taxon>
        <taxon>Rhabditophanes</taxon>
    </lineage>
</organism>
<accession>A0AC35TH45</accession>
<proteinExistence type="predicted"/>
<name>A0AC35TH45_9BILA</name>
<evidence type="ECO:0000313" key="2">
    <source>
        <dbReference type="WBParaSite" id="RSKR_0000049700.1"/>
    </source>
</evidence>
<evidence type="ECO:0000313" key="1">
    <source>
        <dbReference type="Proteomes" id="UP000095286"/>
    </source>
</evidence>
<dbReference type="WBParaSite" id="RSKR_0000049700.1">
    <property type="protein sequence ID" value="RSKR_0000049700.1"/>
    <property type="gene ID" value="RSKR_0000049700"/>
</dbReference>
<dbReference type="Proteomes" id="UP000095286">
    <property type="component" value="Unplaced"/>
</dbReference>
<sequence>MSLLKDKPRGLGLLRLPTGVTDERAGLLVPGLRIPGKLNSGKPQTLQEASQAADLTGKSSFDPFTNTVGTSFVEDGFGLGYGVSGFNNYGLSVRDNLDAYSDMKLKFGNGQMQPFLTSVVVGGYDRQKMREAAVLLEAPLPFLKEMFGLESHIMMKANGLATMKGGTDFPLTLSDPGERYTLSGAYVQFYADRHIQYGHKILSVNLFNIDRRKIVNCLIKNRASSASVG</sequence>